<feature type="compositionally biased region" description="Low complexity" evidence="1">
    <location>
        <begin position="168"/>
        <end position="183"/>
    </location>
</feature>
<feature type="compositionally biased region" description="Basic and acidic residues" evidence="1">
    <location>
        <begin position="295"/>
        <end position="304"/>
    </location>
</feature>
<organism evidence="2 3">
    <name type="scientific">Acanthamoeba castellanii (strain ATCC 30010 / Neff)</name>
    <dbReference type="NCBI Taxonomy" id="1257118"/>
    <lineage>
        <taxon>Eukaryota</taxon>
        <taxon>Amoebozoa</taxon>
        <taxon>Discosea</taxon>
        <taxon>Longamoebia</taxon>
        <taxon>Centramoebida</taxon>
        <taxon>Acanthamoebidae</taxon>
        <taxon>Acanthamoeba</taxon>
    </lineage>
</organism>
<feature type="region of interest" description="Disordered" evidence="1">
    <location>
        <begin position="441"/>
        <end position="460"/>
    </location>
</feature>
<sequence length="517" mass="56088">MALTGPIPAASLAGKGYGCHHSSTYTPTMEEQLLLFSRRHDFTSCPPSPSRLMPRRLALLASSSPVHSPTTDRHKPPMFLAAPSTPAKKAANEEAADCEQSVAQTAVEMLEAHLHSVLPLPAMSSLSSLASFSSLFVSPPSSPTISRLLSSQPAAASSSFSFLSPFSSPSSSPVSSPSTFAPSKLARSMKKHVRPSKDEKDYFKHLFSPQATKKKSKKSSGKKEKGATMGDEDEDEWRELLEQFEVSKYFVGSAAASSSRARWQAALMLAYRDAHKVPSTNTAKRSRHHKRTSNKKGEKRNDALGWDRGDELQAAARLVVEMNHIWDIARQLMLGKLEVERLRRAKDSATWTLVDLPPSQPLSTSSPTCEAGDKVASFRFTLMSSIGYFTNSILPSSSTSPPPSPSMPADSLPAKPLPSTSPTAASSPPPLEETIFGCPSFPSTPGTARLRPRPRQDEEGLQLEAEKITMKRREAHHQLSAAEGEVVVLLLADLLVKQMTYELCLSGLLSRVVADAQ</sequence>
<dbReference type="VEuPathDB" id="AmoebaDB:ACA1_366730"/>
<gene>
    <name evidence="2" type="ORF">ACA1_366730</name>
</gene>
<evidence type="ECO:0000313" key="3">
    <source>
        <dbReference type="Proteomes" id="UP000011083"/>
    </source>
</evidence>
<dbReference type="KEGG" id="acan:ACA1_366730"/>
<feature type="region of interest" description="Disordered" evidence="1">
    <location>
        <begin position="168"/>
        <end position="234"/>
    </location>
</feature>
<proteinExistence type="predicted"/>
<evidence type="ECO:0000256" key="1">
    <source>
        <dbReference type="SAM" id="MobiDB-lite"/>
    </source>
</evidence>
<dbReference type="Proteomes" id="UP000011083">
    <property type="component" value="Unassembled WGS sequence"/>
</dbReference>
<name>L8GPK9_ACACF</name>
<dbReference type="RefSeq" id="XP_004336074.1">
    <property type="nucleotide sequence ID" value="XM_004336026.1"/>
</dbReference>
<dbReference type="AlphaFoldDB" id="L8GPK9"/>
<accession>L8GPK9</accession>
<feature type="compositionally biased region" description="Basic residues" evidence="1">
    <location>
        <begin position="284"/>
        <end position="294"/>
    </location>
</feature>
<dbReference type="GeneID" id="14914564"/>
<reference evidence="2 3" key="1">
    <citation type="journal article" date="2013" name="Genome Biol.">
        <title>Genome of Acanthamoeba castellanii highlights extensive lateral gene transfer and early evolution of tyrosine kinase signaling.</title>
        <authorList>
            <person name="Clarke M."/>
            <person name="Lohan A.J."/>
            <person name="Liu B."/>
            <person name="Lagkouvardos I."/>
            <person name="Roy S."/>
            <person name="Zafar N."/>
            <person name="Bertelli C."/>
            <person name="Schilde C."/>
            <person name="Kianianmomeni A."/>
            <person name="Burglin T.R."/>
            <person name="Frech C."/>
            <person name="Turcotte B."/>
            <person name="Kopec K.O."/>
            <person name="Synnott J.M."/>
            <person name="Choo C."/>
            <person name="Paponov I."/>
            <person name="Finkler A."/>
            <person name="Soon Heng Tan C."/>
            <person name="Hutchins A.P."/>
            <person name="Weinmeier T."/>
            <person name="Rattei T."/>
            <person name="Chu J.S."/>
            <person name="Gimenez G."/>
            <person name="Irimia M."/>
            <person name="Rigden D.J."/>
            <person name="Fitzpatrick D.A."/>
            <person name="Lorenzo-Morales J."/>
            <person name="Bateman A."/>
            <person name="Chiu C.H."/>
            <person name="Tang P."/>
            <person name="Hegemann P."/>
            <person name="Fromm H."/>
            <person name="Raoult D."/>
            <person name="Greub G."/>
            <person name="Miranda-Saavedra D."/>
            <person name="Chen N."/>
            <person name="Nash P."/>
            <person name="Ginger M.L."/>
            <person name="Horn M."/>
            <person name="Schaap P."/>
            <person name="Caler L."/>
            <person name="Loftus B."/>
        </authorList>
    </citation>
    <scope>NUCLEOTIDE SEQUENCE [LARGE SCALE GENOMIC DNA]</scope>
    <source>
        <strain evidence="2 3">Neff</strain>
    </source>
</reference>
<keyword evidence="3" id="KW-1185">Reference proteome</keyword>
<feature type="compositionally biased region" description="Low complexity" evidence="1">
    <location>
        <begin position="407"/>
        <end position="426"/>
    </location>
</feature>
<dbReference type="EMBL" id="KB008073">
    <property type="protein sequence ID" value="ELR14061.1"/>
    <property type="molecule type" value="Genomic_DNA"/>
</dbReference>
<feature type="region of interest" description="Disordered" evidence="1">
    <location>
        <begin position="395"/>
        <end position="432"/>
    </location>
</feature>
<feature type="compositionally biased region" description="Basic and acidic residues" evidence="1">
    <location>
        <begin position="195"/>
        <end position="204"/>
    </location>
</feature>
<evidence type="ECO:0000313" key="2">
    <source>
        <dbReference type="EMBL" id="ELR14061.1"/>
    </source>
</evidence>
<protein>
    <submittedName>
        <fullName evidence="2">Uncharacterized protein</fullName>
    </submittedName>
</protein>
<feature type="region of interest" description="Disordered" evidence="1">
    <location>
        <begin position="277"/>
        <end position="304"/>
    </location>
</feature>